<name>X0WCR2_9ZZZZ</name>
<organism evidence="1">
    <name type="scientific">marine sediment metagenome</name>
    <dbReference type="NCBI Taxonomy" id="412755"/>
    <lineage>
        <taxon>unclassified sequences</taxon>
        <taxon>metagenomes</taxon>
        <taxon>ecological metagenomes</taxon>
    </lineage>
</organism>
<comment type="caution">
    <text evidence="1">The sequence shown here is derived from an EMBL/GenBank/DDBJ whole genome shotgun (WGS) entry which is preliminary data.</text>
</comment>
<proteinExistence type="predicted"/>
<feature type="non-terminal residue" evidence="1">
    <location>
        <position position="37"/>
    </location>
</feature>
<accession>X0WCR2</accession>
<dbReference type="AlphaFoldDB" id="X0WCR2"/>
<dbReference type="EMBL" id="BARS01038419">
    <property type="protein sequence ID" value="GAG22378.1"/>
    <property type="molecule type" value="Genomic_DNA"/>
</dbReference>
<gene>
    <name evidence="1" type="ORF">S01H1_58789</name>
</gene>
<sequence>MLHRLREGFSWQDQVQTAVAGELEQEPGIDMRQDAHQ</sequence>
<reference evidence="1" key="1">
    <citation type="journal article" date="2014" name="Front. Microbiol.">
        <title>High frequency of phylogenetically diverse reductive dehalogenase-homologous genes in deep subseafloor sedimentary metagenomes.</title>
        <authorList>
            <person name="Kawai M."/>
            <person name="Futagami T."/>
            <person name="Toyoda A."/>
            <person name="Takaki Y."/>
            <person name="Nishi S."/>
            <person name="Hori S."/>
            <person name="Arai W."/>
            <person name="Tsubouchi T."/>
            <person name="Morono Y."/>
            <person name="Uchiyama I."/>
            <person name="Ito T."/>
            <person name="Fujiyama A."/>
            <person name="Inagaki F."/>
            <person name="Takami H."/>
        </authorList>
    </citation>
    <scope>NUCLEOTIDE SEQUENCE</scope>
    <source>
        <strain evidence="1">Expedition CK06-06</strain>
    </source>
</reference>
<protein>
    <submittedName>
        <fullName evidence="1">Uncharacterized protein</fullName>
    </submittedName>
</protein>
<evidence type="ECO:0000313" key="1">
    <source>
        <dbReference type="EMBL" id="GAG22378.1"/>
    </source>
</evidence>